<evidence type="ECO:0000313" key="2">
    <source>
        <dbReference type="Proteomes" id="UP000038802"/>
    </source>
</evidence>
<dbReference type="EMBL" id="CSAE01000185">
    <property type="protein sequence ID" value="COV72152.1"/>
    <property type="molecule type" value="Genomic_DNA"/>
</dbReference>
<proteinExistence type="predicted"/>
<reference evidence="2" key="1">
    <citation type="submission" date="2015-03" db="EMBL/GenBank/DDBJ databases">
        <authorList>
            <consortium name="Pathogen Informatics"/>
        </authorList>
    </citation>
    <scope>NUCLEOTIDE SEQUENCE [LARGE SCALE GENOMIC DNA]</scope>
    <source>
        <strain evidence="2">K00500041</strain>
    </source>
</reference>
<accession>A0A0U0S094</accession>
<dbReference type="Proteomes" id="UP000038802">
    <property type="component" value="Unassembled WGS sequence"/>
</dbReference>
<protein>
    <submittedName>
        <fullName evidence="1">Uncharacterized protein</fullName>
    </submittedName>
</protein>
<name>A0A0U0S094_MYCTX</name>
<dbReference type="AlphaFoldDB" id="A0A0U0S094"/>
<evidence type="ECO:0000313" key="1">
    <source>
        <dbReference type="EMBL" id="COV72152.1"/>
    </source>
</evidence>
<sequence length="66" mass="7406">MQHITAHHPEIAGIDVGRDVAEGMTNVESLTRGVGEHVLHEELVVRHRGTIRWGQRADRVGHVERP</sequence>
<gene>
    <name evidence="1" type="ORF">ERS007703_01934</name>
</gene>
<organism evidence="1 2">
    <name type="scientific">Mycobacterium tuberculosis</name>
    <dbReference type="NCBI Taxonomy" id="1773"/>
    <lineage>
        <taxon>Bacteria</taxon>
        <taxon>Bacillati</taxon>
        <taxon>Actinomycetota</taxon>
        <taxon>Actinomycetes</taxon>
        <taxon>Mycobacteriales</taxon>
        <taxon>Mycobacteriaceae</taxon>
        <taxon>Mycobacterium</taxon>
        <taxon>Mycobacterium tuberculosis complex</taxon>
    </lineage>
</organism>